<evidence type="ECO:0000313" key="10">
    <source>
        <dbReference type="Proteomes" id="UP000789326"/>
    </source>
</evidence>
<protein>
    <recommendedName>
        <fullName evidence="8">Magnesium transport protein CorA</fullName>
    </recommendedName>
</protein>
<reference evidence="9" key="1">
    <citation type="submission" date="2021-11" db="EMBL/GenBank/DDBJ databases">
        <authorList>
            <person name="Bulgarelli D."/>
        </authorList>
    </citation>
    <scope>NUCLEOTIDE SEQUENCE</scope>
    <source>
        <strain evidence="9">Bi133</strain>
    </source>
</reference>
<sequence>MIHTFAVTKDLKLITDIPLKRLDDSDIKWFWVDFDSPNDEEALLLKTHFDFHPLAIEDCLHFLQRPKLDYYDGYNFFVLHTLNQFSLAPEELDIFVGHNFIVTFHSSPSSEIGMVRKRVIEDKSTINKGVLHIFYSIMDKIVDEYFPSIYKSEDELNEIETNKTNKDLIENVYEIRNQLLKLRRTIFPMRELLYRILNSERVIVPKDERVYFMDIYDHLLRLSEMIESNREMTADIRDNYISLNSNRMNTIMKTLTVMTSVFIPLTFIASIYGMNFEYMPELTWQWGYFGVLGVMVSVGSVMLLWFWRKGWFK</sequence>
<comment type="similarity">
    <text evidence="2 8">Belongs to the CorA metal ion transporter (MIT) (TC 1.A.35) family.</text>
</comment>
<evidence type="ECO:0000256" key="4">
    <source>
        <dbReference type="ARBA" id="ARBA00022475"/>
    </source>
</evidence>
<gene>
    <name evidence="9" type="primary">corA_2</name>
    <name evidence="8" type="synonym">corA</name>
    <name evidence="9" type="ORF">SRABI133_04991</name>
</gene>
<keyword evidence="6 8" id="KW-1133">Transmembrane helix</keyword>
<name>A0A9W4PK73_9BACI</name>
<dbReference type="PANTHER" id="PTHR46494">
    <property type="entry name" value="CORA FAMILY METAL ION TRANSPORTER (EUROFUNG)"/>
    <property type="match status" value="1"/>
</dbReference>
<dbReference type="CDD" id="cd12831">
    <property type="entry name" value="TmCorA-like_u2"/>
    <property type="match status" value="1"/>
</dbReference>
<dbReference type="NCBIfam" id="TIGR00383">
    <property type="entry name" value="corA"/>
    <property type="match status" value="1"/>
</dbReference>
<dbReference type="GO" id="GO:0005886">
    <property type="term" value="C:plasma membrane"/>
    <property type="evidence" value="ECO:0007669"/>
    <property type="project" value="UniProtKB-SubCell"/>
</dbReference>
<evidence type="ECO:0000256" key="1">
    <source>
        <dbReference type="ARBA" id="ARBA00004651"/>
    </source>
</evidence>
<keyword evidence="7 8" id="KW-0472">Membrane</keyword>
<comment type="subcellular location">
    <subcellularLocation>
        <location evidence="1">Cell membrane</location>
        <topology evidence="1">Multi-pass membrane protein</topology>
    </subcellularLocation>
    <subcellularLocation>
        <location evidence="8">Membrane</location>
        <topology evidence="8">Multi-pass membrane protein</topology>
    </subcellularLocation>
</comment>
<feature type="transmembrane region" description="Helical" evidence="8">
    <location>
        <begin position="286"/>
        <end position="307"/>
    </location>
</feature>
<dbReference type="InterPro" id="IPR004488">
    <property type="entry name" value="Mg/Co-transport_prot_CorA"/>
</dbReference>
<keyword evidence="5 8" id="KW-0812">Transmembrane</keyword>
<dbReference type="InterPro" id="IPR002523">
    <property type="entry name" value="MgTranspt_CorA/ZnTranspt_ZntB"/>
</dbReference>
<evidence type="ECO:0000256" key="5">
    <source>
        <dbReference type="ARBA" id="ARBA00022692"/>
    </source>
</evidence>
<dbReference type="RefSeq" id="WP_230304120.1">
    <property type="nucleotide sequence ID" value="NZ_CAKKMG010000143.1"/>
</dbReference>
<dbReference type="SUPFAM" id="SSF144083">
    <property type="entry name" value="Magnesium transport protein CorA, transmembrane region"/>
    <property type="match status" value="1"/>
</dbReference>
<proteinExistence type="inferred from homology"/>
<evidence type="ECO:0000256" key="3">
    <source>
        <dbReference type="ARBA" id="ARBA00022448"/>
    </source>
</evidence>
<dbReference type="EMBL" id="CAKKMG010000143">
    <property type="protein sequence ID" value="CAH0312387.1"/>
    <property type="molecule type" value="Genomic_DNA"/>
</dbReference>
<feature type="transmembrane region" description="Helical" evidence="8">
    <location>
        <begin position="255"/>
        <end position="274"/>
    </location>
</feature>
<dbReference type="InterPro" id="IPR045863">
    <property type="entry name" value="CorA_TM1_TM2"/>
</dbReference>
<dbReference type="GO" id="GO:0000287">
    <property type="term" value="F:magnesium ion binding"/>
    <property type="evidence" value="ECO:0007669"/>
    <property type="project" value="TreeGrafter"/>
</dbReference>
<keyword evidence="8" id="KW-0406">Ion transport</keyword>
<evidence type="ECO:0000256" key="2">
    <source>
        <dbReference type="ARBA" id="ARBA00009765"/>
    </source>
</evidence>
<dbReference type="GO" id="GO:0050897">
    <property type="term" value="F:cobalt ion binding"/>
    <property type="evidence" value="ECO:0007669"/>
    <property type="project" value="TreeGrafter"/>
</dbReference>
<evidence type="ECO:0000313" key="9">
    <source>
        <dbReference type="EMBL" id="CAH0312387.1"/>
    </source>
</evidence>
<evidence type="ECO:0000256" key="6">
    <source>
        <dbReference type="ARBA" id="ARBA00022989"/>
    </source>
</evidence>
<dbReference type="InterPro" id="IPR045861">
    <property type="entry name" value="CorA_cytoplasmic_dom"/>
</dbReference>
<organism evidence="9 10">
    <name type="scientific">Peribacillus simplex</name>
    <dbReference type="NCBI Taxonomy" id="1478"/>
    <lineage>
        <taxon>Bacteria</taxon>
        <taxon>Bacillati</taxon>
        <taxon>Bacillota</taxon>
        <taxon>Bacilli</taxon>
        <taxon>Bacillales</taxon>
        <taxon>Bacillaceae</taxon>
        <taxon>Peribacillus</taxon>
    </lineage>
</organism>
<dbReference type="FunFam" id="1.20.58.340:FF:000012">
    <property type="entry name" value="Magnesium transport protein CorA"/>
    <property type="match status" value="1"/>
</dbReference>
<accession>A0A9W4PK73</accession>
<dbReference type="Proteomes" id="UP000789326">
    <property type="component" value="Unassembled WGS sequence"/>
</dbReference>
<dbReference type="Gene3D" id="1.20.58.340">
    <property type="entry name" value="Magnesium transport protein CorA, transmembrane region"/>
    <property type="match status" value="2"/>
</dbReference>
<dbReference type="GO" id="GO:0015087">
    <property type="term" value="F:cobalt ion transmembrane transporter activity"/>
    <property type="evidence" value="ECO:0007669"/>
    <property type="project" value="UniProtKB-UniRule"/>
</dbReference>
<dbReference type="GO" id="GO:0015095">
    <property type="term" value="F:magnesium ion transmembrane transporter activity"/>
    <property type="evidence" value="ECO:0007669"/>
    <property type="project" value="UniProtKB-UniRule"/>
</dbReference>
<dbReference type="AlphaFoldDB" id="A0A9W4PK73"/>
<evidence type="ECO:0000256" key="8">
    <source>
        <dbReference type="RuleBase" id="RU362010"/>
    </source>
</evidence>
<keyword evidence="3 8" id="KW-0813">Transport</keyword>
<dbReference type="Pfam" id="PF01544">
    <property type="entry name" value="CorA"/>
    <property type="match status" value="1"/>
</dbReference>
<dbReference type="PANTHER" id="PTHR46494:SF1">
    <property type="entry name" value="CORA FAMILY METAL ION TRANSPORTER (EUROFUNG)"/>
    <property type="match status" value="1"/>
</dbReference>
<evidence type="ECO:0000256" key="7">
    <source>
        <dbReference type="ARBA" id="ARBA00023136"/>
    </source>
</evidence>
<dbReference type="Gene3D" id="3.30.460.20">
    <property type="entry name" value="CorA soluble domain-like"/>
    <property type="match status" value="1"/>
</dbReference>
<keyword evidence="4 8" id="KW-1003">Cell membrane</keyword>
<keyword evidence="8" id="KW-0460">Magnesium</keyword>
<comment type="caution">
    <text evidence="9">The sequence shown here is derived from an EMBL/GenBank/DDBJ whole genome shotgun (WGS) entry which is preliminary data.</text>
</comment>
<dbReference type="SUPFAM" id="SSF143865">
    <property type="entry name" value="CorA soluble domain-like"/>
    <property type="match status" value="1"/>
</dbReference>
<comment type="function">
    <text evidence="8">Mediates influx of magnesium ions.</text>
</comment>